<comment type="caution">
    <text evidence="1">The sequence shown here is derived from an EMBL/GenBank/DDBJ whole genome shotgun (WGS) entry which is preliminary data.</text>
</comment>
<evidence type="ECO:0000313" key="1">
    <source>
        <dbReference type="EMBL" id="KLE31418.1"/>
    </source>
</evidence>
<dbReference type="OrthoDB" id="7423492at2"/>
<organism evidence="1 2">
    <name type="scientific">Aurantiacibacter gangjinensis</name>
    <dbReference type="NCBI Taxonomy" id="502682"/>
    <lineage>
        <taxon>Bacteria</taxon>
        <taxon>Pseudomonadati</taxon>
        <taxon>Pseudomonadota</taxon>
        <taxon>Alphaproteobacteria</taxon>
        <taxon>Sphingomonadales</taxon>
        <taxon>Erythrobacteraceae</taxon>
        <taxon>Aurantiacibacter</taxon>
    </lineage>
</organism>
<dbReference type="STRING" id="502682.BMF35_a0487"/>
<protein>
    <submittedName>
        <fullName evidence="1">Uncharacterized protein</fullName>
    </submittedName>
</protein>
<name>A0A0G9MQ37_9SPHN</name>
<dbReference type="EMBL" id="LBHC01000002">
    <property type="protein sequence ID" value="KLE31418.1"/>
    <property type="molecule type" value="Genomic_DNA"/>
</dbReference>
<reference evidence="1 2" key="1">
    <citation type="submission" date="2015-04" db="EMBL/GenBank/DDBJ databases">
        <title>The draft genome sequence of Erythrobacr gangjinensis K7-2.</title>
        <authorList>
            <person name="Zhuang L."/>
            <person name="Liu Y."/>
            <person name="Shao Z."/>
        </authorList>
    </citation>
    <scope>NUCLEOTIDE SEQUENCE [LARGE SCALE GENOMIC DNA]</scope>
    <source>
        <strain evidence="1 2">K7-2</strain>
    </source>
</reference>
<dbReference type="Proteomes" id="UP000053070">
    <property type="component" value="Unassembled WGS sequence"/>
</dbReference>
<dbReference type="PATRIC" id="fig|502682.8.peg.1514"/>
<sequence length="218" mass="23113">MTAAADRMRTKRQAFAAPGSSLDRIVRLLAVGLPALVGVVAAMMLITPLSPRGEISFLLDRNKVAIADDRMRVDDAMYRGSDAQGRPFSLVAGEAVQRSNTVPLVEMQELTARIVLSGGPAVLSAPQGTYAIDEEQIGIPGMLQFTAADGYEIAARNVTVDLPSQTLLGNGRISGVIPAGVFSANSIRADLENRTIALVGNARLTMTPGRLQLPAEMR</sequence>
<dbReference type="RefSeq" id="WP_047006770.1">
    <property type="nucleotide sequence ID" value="NZ_CP018097.1"/>
</dbReference>
<evidence type="ECO:0000313" key="2">
    <source>
        <dbReference type="Proteomes" id="UP000053070"/>
    </source>
</evidence>
<dbReference type="AlphaFoldDB" id="A0A0G9MQ37"/>
<dbReference type="KEGG" id="egn:BMF35_a0487"/>
<accession>A0A0G9MQ37</accession>
<gene>
    <name evidence="1" type="ORF">AAW01_07420</name>
</gene>
<proteinExistence type="predicted"/>
<keyword evidence="2" id="KW-1185">Reference proteome</keyword>